<dbReference type="Proteomes" id="UP000814033">
    <property type="component" value="Unassembled WGS sequence"/>
</dbReference>
<accession>A0ACB8RNU4</accession>
<reference evidence="1" key="2">
    <citation type="journal article" date="2022" name="New Phytol.">
        <title>Evolutionary transition to the ectomycorrhizal habit in the genomes of a hyperdiverse lineage of mushroom-forming fungi.</title>
        <authorList>
            <person name="Looney B."/>
            <person name="Miyauchi S."/>
            <person name="Morin E."/>
            <person name="Drula E."/>
            <person name="Courty P.E."/>
            <person name="Kohler A."/>
            <person name="Kuo A."/>
            <person name="LaButti K."/>
            <person name="Pangilinan J."/>
            <person name="Lipzen A."/>
            <person name="Riley R."/>
            <person name="Andreopoulos W."/>
            <person name="He G."/>
            <person name="Johnson J."/>
            <person name="Nolan M."/>
            <person name="Tritt A."/>
            <person name="Barry K.W."/>
            <person name="Grigoriev I.V."/>
            <person name="Nagy L.G."/>
            <person name="Hibbett D."/>
            <person name="Henrissat B."/>
            <person name="Matheny P.B."/>
            <person name="Labbe J."/>
            <person name="Martin F.M."/>
        </authorList>
    </citation>
    <scope>NUCLEOTIDE SEQUENCE</scope>
    <source>
        <strain evidence="1">FP105234-sp</strain>
    </source>
</reference>
<evidence type="ECO:0000313" key="1">
    <source>
        <dbReference type="EMBL" id="KAI0045924.1"/>
    </source>
</evidence>
<comment type="caution">
    <text evidence="1">The sequence shown here is derived from an EMBL/GenBank/DDBJ whole genome shotgun (WGS) entry which is preliminary data.</text>
</comment>
<keyword evidence="2" id="KW-1185">Reference proteome</keyword>
<evidence type="ECO:0000313" key="2">
    <source>
        <dbReference type="Proteomes" id="UP000814033"/>
    </source>
</evidence>
<proteinExistence type="predicted"/>
<gene>
    <name evidence="1" type="ORF">FA95DRAFT_1589639</name>
</gene>
<sequence>MGSHSSPHPFIKRRVLYVASERLAKVSSLLPSNRNRSVLVHSLITCLGLMRSTDRASVEVLRPPLATVRELCAYHDRDYVDQLLEPVSSSEHVATTVNSNKEFGLEDDCPPFRGMPEYVQLVAGASLAAARALAEGMFDVSICWDGGRHHAHKSHASGYCYVNDCVLALLLLKRAPPVTRSLNVDGGPRRPRIMYLDLDLHFSDAVSSAFHASSSSPSSSQLLTLSLHHAAPGFFPVSPLSCLPTPESDPFTLAVPLRSGASNATYMRLWVNVVERVRAAFQPDYVVVQCGTDALAEDPCKVGNWSLGGPGGLSWCVERVLSQWGAKVLLLGGGGYNSPNAARSWALITSVARGSPLPLDTPIPDHAGFPLYAPSFTLDVPAGGVRDENTSETLSELERAFDPIVESLRTALN</sequence>
<reference evidence="1" key="1">
    <citation type="submission" date="2021-02" db="EMBL/GenBank/DDBJ databases">
        <authorList>
            <consortium name="DOE Joint Genome Institute"/>
            <person name="Ahrendt S."/>
            <person name="Looney B.P."/>
            <person name="Miyauchi S."/>
            <person name="Morin E."/>
            <person name="Drula E."/>
            <person name="Courty P.E."/>
            <person name="Chicoki N."/>
            <person name="Fauchery L."/>
            <person name="Kohler A."/>
            <person name="Kuo A."/>
            <person name="Labutti K."/>
            <person name="Pangilinan J."/>
            <person name="Lipzen A."/>
            <person name="Riley R."/>
            <person name="Andreopoulos W."/>
            <person name="He G."/>
            <person name="Johnson J."/>
            <person name="Barry K.W."/>
            <person name="Grigoriev I.V."/>
            <person name="Nagy L."/>
            <person name="Hibbett D."/>
            <person name="Henrissat B."/>
            <person name="Matheny P.B."/>
            <person name="Labbe J."/>
            <person name="Martin F."/>
        </authorList>
    </citation>
    <scope>NUCLEOTIDE SEQUENCE</scope>
    <source>
        <strain evidence="1">FP105234-sp</strain>
    </source>
</reference>
<organism evidence="1 2">
    <name type="scientific">Auriscalpium vulgare</name>
    <dbReference type="NCBI Taxonomy" id="40419"/>
    <lineage>
        <taxon>Eukaryota</taxon>
        <taxon>Fungi</taxon>
        <taxon>Dikarya</taxon>
        <taxon>Basidiomycota</taxon>
        <taxon>Agaricomycotina</taxon>
        <taxon>Agaricomycetes</taxon>
        <taxon>Russulales</taxon>
        <taxon>Auriscalpiaceae</taxon>
        <taxon>Auriscalpium</taxon>
    </lineage>
</organism>
<name>A0ACB8RNU4_9AGAM</name>
<protein>
    <submittedName>
        <fullName evidence="1">Arginase/deacetylase</fullName>
    </submittedName>
</protein>
<dbReference type="EMBL" id="MU275938">
    <property type="protein sequence ID" value="KAI0045924.1"/>
    <property type="molecule type" value="Genomic_DNA"/>
</dbReference>